<dbReference type="AlphaFoldDB" id="A0A150XX73"/>
<evidence type="ECO:0008006" key="4">
    <source>
        <dbReference type="Google" id="ProtNLM"/>
    </source>
</evidence>
<reference evidence="2 3" key="1">
    <citation type="submission" date="2016-01" db="EMBL/GenBank/DDBJ databases">
        <title>Genome sequencing of Roseivirga echinicomitans KMM 6058.</title>
        <authorList>
            <person name="Selvaratnam C."/>
            <person name="Thevarajoo S."/>
            <person name="Goh K.M."/>
            <person name="Ee R."/>
            <person name="Chan K.-G."/>
            <person name="Chong C.S."/>
        </authorList>
    </citation>
    <scope>NUCLEOTIDE SEQUENCE [LARGE SCALE GENOMIC DNA]</scope>
    <source>
        <strain evidence="2 3">KMM 6058</strain>
    </source>
</reference>
<keyword evidence="1" id="KW-0732">Signal</keyword>
<dbReference type="Proteomes" id="UP000075615">
    <property type="component" value="Unassembled WGS sequence"/>
</dbReference>
<evidence type="ECO:0000313" key="2">
    <source>
        <dbReference type="EMBL" id="KYG83296.1"/>
    </source>
</evidence>
<organism evidence="2 3">
    <name type="scientific">Roseivirga echinicomitans</name>
    <dbReference type="NCBI Taxonomy" id="296218"/>
    <lineage>
        <taxon>Bacteria</taxon>
        <taxon>Pseudomonadati</taxon>
        <taxon>Bacteroidota</taxon>
        <taxon>Cytophagia</taxon>
        <taxon>Cytophagales</taxon>
        <taxon>Roseivirgaceae</taxon>
        <taxon>Roseivirga</taxon>
    </lineage>
</organism>
<dbReference type="EMBL" id="LRDB01000001">
    <property type="protein sequence ID" value="KYG83296.1"/>
    <property type="molecule type" value="Genomic_DNA"/>
</dbReference>
<evidence type="ECO:0000313" key="3">
    <source>
        <dbReference type="Proteomes" id="UP000075615"/>
    </source>
</evidence>
<proteinExistence type="predicted"/>
<sequence>MIKKLNIILLVLLFCSSCSQPKKSEEKAETISNDTKSQSDYLGYLRVDLDKVMLYSDTINIFNLDKSLYAGIKGDTLKVAGNKYNLMEDRRDTLRKHVSSYSFDPQYKIFILECEGAVDDFYRVRMNGVFKLISMRNKYAKFENLEDFVLSSMPDLSKVTPLRSEPNDTASIVDGYDEFYYLPSKLQRDWLFLECDKEYNDCPKEKESGWVKWRDSTGVIIRLAQTY</sequence>
<feature type="chain" id="PRO_5007575321" description="Lipoprotein" evidence="1">
    <location>
        <begin position="25"/>
        <end position="227"/>
    </location>
</feature>
<dbReference type="RefSeq" id="WP_068409916.1">
    <property type="nucleotide sequence ID" value="NZ_LRDB01000001.1"/>
</dbReference>
<accession>A0A150XX73</accession>
<name>A0A150XX73_9BACT</name>
<gene>
    <name evidence="2" type="ORF">AWN68_00330</name>
</gene>
<protein>
    <recommendedName>
        <fullName evidence="4">Lipoprotein</fullName>
    </recommendedName>
</protein>
<comment type="caution">
    <text evidence="2">The sequence shown here is derived from an EMBL/GenBank/DDBJ whole genome shotgun (WGS) entry which is preliminary data.</text>
</comment>
<evidence type="ECO:0000256" key="1">
    <source>
        <dbReference type="SAM" id="SignalP"/>
    </source>
</evidence>
<dbReference type="OrthoDB" id="672714at2"/>
<feature type="signal peptide" evidence="1">
    <location>
        <begin position="1"/>
        <end position="24"/>
    </location>
</feature>
<keyword evidence="3" id="KW-1185">Reference proteome</keyword>